<keyword evidence="1" id="KW-0472">Membrane</keyword>
<accession>A0A7X5HXH2</accession>
<keyword evidence="3" id="KW-1185">Reference proteome</keyword>
<feature type="transmembrane region" description="Helical" evidence="1">
    <location>
        <begin position="54"/>
        <end position="72"/>
    </location>
</feature>
<proteinExistence type="predicted"/>
<dbReference type="EMBL" id="JAAEEH010000041">
    <property type="protein sequence ID" value="NDL68465.1"/>
    <property type="molecule type" value="Genomic_DNA"/>
</dbReference>
<evidence type="ECO:0000313" key="2">
    <source>
        <dbReference type="EMBL" id="NDL68465.1"/>
    </source>
</evidence>
<protein>
    <submittedName>
        <fullName evidence="2">Uncharacterized protein</fullName>
    </submittedName>
</protein>
<name>A0A7X5HXH2_9FIRM</name>
<gene>
    <name evidence="2" type="ORF">GXN74_12010</name>
</gene>
<dbReference type="AlphaFoldDB" id="A0A7X5HXH2"/>
<keyword evidence="1" id="KW-0812">Transmembrane</keyword>
<evidence type="ECO:0000313" key="3">
    <source>
        <dbReference type="Proteomes" id="UP000461585"/>
    </source>
</evidence>
<keyword evidence="1" id="KW-1133">Transmembrane helix</keyword>
<feature type="transmembrane region" description="Helical" evidence="1">
    <location>
        <begin position="26"/>
        <end position="48"/>
    </location>
</feature>
<comment type="caution">
    <text evidence="2">The sequence shown here is derived from an EMBL/GenBank/DDBJ whole genome shotgun (WGS) entry which is preliminary data.</text>
</comment>
<organism evidence="2 3">
    <name type="scientific">Anaerotalea alkaliphila</name>
    <dbReference type="NCBI Taxonomy" id="2662126"/>
    <lineage>
        <taxon>Bacteria</taxon>
        <taxon>Bacillati</taxon>
        <taxon>Bacillota</taxon>
        <taxon>Clostridia</taxon>
        <taxon>Eubacteriales</taxon>
        <taxon>Anaerotalea</taxon>
    </lineage>
</organism>
<evidence type="ECO:0000256" key="1">
    <source>
        <dbReference type="SAM" id="Phobius"/>
    </source>
</evidence>
<dbReference type="Proteomes" id="UP000461585">
    <property type="component" value="Unassembled WGS sequence"/>
</dbReference>
<dbReference type="RefSeq" id="WP_162371187.1">
    <property type="nucleotide sequence ID" value="NZ_JAAEEH010000041.1"/>
</dbReference>
<reference evidence="2 3" key="1">
    <citation type="submission" date="2020-01" db="EMBL/GenBank/DDBJ databases">
        <title>Anaeroalcalibacter tamaniensis gen. nov., sp. nov., moderately halophilic strictly anaerobic fermenter bacterium from mud volcano of Taman peninsula.</title>
        <authorList>
            <person name="Frolova A."/>
            <person name="Merkel A.Y."/>
            <person name="Slobodkin A.I."/>
        </authorList>
    </citation>
    <scope>NUCLEOTIDE SEQUENCE [LARGE SCALE GENOMIC DNA]</scope>
    <source>
        <strain evidence="2 3">F-3ap</strain>
    </source>
</reference>
<sequence>MERKERQQNGADQLARNIRKAGRAGGLFRLVRGIGFSLFFLILAVFLVSIGMPWYIGAAMLVAAIGMVFTEVKWLKKIGSVDLDVPLEPVPGKVELDPGEELVDAIPAVMRYGTTRSAVAFGTGEVLTPENALLITNKAIWALTVPLAGTDKVVAGMDIGKWQWTTAYGEIGVRLQEMLADLPLEEVLRQGRAMRLMRREELKAAKTFPSTYAVSLEREDGKKFGYSVRVKEDYLRAKEIFGIR</sequence>